<sequence>MSARLARSAFQSAARRAQTTLSSSASSVSRRTMSSASGNAKSSDTPWIVGATLVFGPAFLYLVSPTGRNSTKSVHNDLKEHPTLKRHDAAPHKPEEVAAAAPVEIMTDDEGTEANVGATIALSQGSDVPKESQSPEKQAELLTDAETAGVPKQKSEPASAPAQEGSDGDAHEHIPKASSFKKEGEGGPVEMEVPEQKAVEGVTPLDNAKESKEDSA</sequence>
<feature type="region of interest" description="Disordered" evidence="1">
    <location>
        <begin position="118"/>
        <end position="216"/>
    </location>
</feature>
<name>A0A8H8CMD1_PSICU</name>
<feature type="compositionally biased region" description="Basic and acidic residues" evidence="1">
    <location>
        <begin position="207"/>
        <end position="216"/>
    </location>
</feature>
<organism evidence="2">
    <name type="scientific">Psilocybe cubensis</name>
    <name type="common">Psychedelic mushroom</name>
    <name type="synonym">Stropharia cubensis</name>
    <dbReference type="NCBI Taxonomy" id="181762"/>
    <lineage>
        <taxon>Eukaryota</taxon>
        <taxon>Fungi</taxon>
        <taxon>Dikarya</taxon>
        <taxon>Basidiomycota</taxon>
        <taxon>Agaricomycotina</taxon>
        <taxon>Agaricomycetes</taxon>
        <taxon>Agaricomycetidae</taxon>
        <taxon>Agaricales</taxon>
        <taxon>Agaricineae</taxon>
        <taxon>Strophariaceae</taxon>
        <taxon>Psilocybe</taxon>
    </lineage>
</organism>
<accession>A0A8H8CMD1</accession>
<dbReference type="OrthoDB" id="4590707at2759"/>
<evidence type="ECO:0000313" key="2">
    <source>
        <dbReference type="EMBL" id="KAG5170718.1"/>
    </source>
</evidence>
<evidence type="ECO:0000256" key="1">
    <source>
        <dbReference type="SAM" id="MobiDB-lite"/>
    </source>
</evidence>
<dbReference type="AlphaFoldDB" id="A0A8H8CMD1"/>
<reference evidence="2" key="1">
    <citation type="submission" date="2021-02" db="EMBL/GenBank/DDBJ databases">
        <title>Psilocybe cubensis genome.</title>
        <authorList>
            <person name="Mckernan K.J."/>
            <person name="Crawford S."/>
            <person name="Trippe A."/>
            <person name="Kane L.T."/>
            <person name="Mclaughlin S."/>
        </authorList>
    </citation>
    <scope>NUCLEOTIDE SEQUENCE [LARGE SCALE GENOMIC DNA]</scope>
    <source>
        <strain evidence="2">MGC-MH-2018</strain>
    </source>
</reference>
<feature type="compositionally biased region" description="Basic and acidic residues" evidence="1">
    <location>
        <begin position="168"/>
        <end position="185"/>
    </location>
</feature>
<gene>
    <name evidence="2" type="ORF">JR316_005109</name>
</gene>
<feature type="compositionally biased region" description="Basic and acidic residues" evidence="1">
    <location>
        <begin position="128"/>
        <end position="139"/>
    </location>
</feature>
<dbReference type="EMBL" id="JAFIQS010000004">
    <property type="protein sequence ID" value="KAG5170718.1"/>
    <property type="molecule type" value="Genomic_DNA"/>
</dbReference>
<comment type="caution">
    <text evidence="2">The sequence shown here is derived from an EMBL/GenBank/DDBJ whole genome shotgun (WGS) entry which is preliminary data.</text>
</comment>
<feature type="region of interest" description="Disordered" evidence="1">
    <location>
        <begin position="1"/>
        <end position="43"/>
    </location>
</feature>
<feature type="compositionally biased region" description="Low complexity" evidence="1">
    <location>
        <begin position="1"/>
        <end position="37"/>
    </location>
</feature>
<protein>
    <submittedName>
        <fullName evidence="2">Uncharacterized protein</fullName>
    </submittedName>
</protein>
<proteinExistence type="predicted"/>